<sequence length="174" mass="19063">MAEQEHKPTTGLQTIRHFLGAIRALNASAGEIVKACGTKASYQETEAPIRAMIAESWSDMTITEAWMLRAAIVEWMAIFQGEEDPPINRVKLGLEQFVVDASATCPRDVVARAHAYGALFGTEEVEPSPEECKGMTYHALEIAQLVYGSSRSRGDTFASWHDNVTRMSASDEAA</sequence>
<reference evidence="1 2" key="1">
    <citation type="submission" date="2019-07" db="EMBL/GenBank/DDBJ databases">
        <title>Genome sequencing for Ferrovibrio sp. K5.</title>
        <authorList>
            <person name="Park S.-J."/>
        </authorList>
    </citation>
    <scope>NUCLEOTIDE SEQUENCE [LARGE SCALE GENOMIC DNA]</scope>
    <source>
        <strain evidence="1 2">K5</strain>
    </source>
</reference>
<evidence type="ECO:0000313" key="2">
    <source>
        <dbReference type="Proteomes" id="UP000317496"/>
    </source>
</evidence>
<dbReference type="RefSeq" id="WP_144258093.1">
    <property type="nucleotide sequence ID" value="NZ_CP041636.1"/>
</dbReference>
<dbReference type="EMBL" id="CP041636">
    <property type="protein sequence ID" value="QDO99097.1"/>
    <property type="molecule type" value="Genomic_DNA"/>
</dbReference>
<organism evidence="1 2">
    <name type="scientific">Ferrovibrio terrae</name>
    <dbReference type="NCBI Taxonomy" id="2594003"/>
    <lineage>
        <taxon>Bacteria</taxon>
        <taxon>Pseudomonadati</taxon>
        <taxon>Pseudomonadota</taxon>
        <taxon>Alphaproteobacteria</taxon>
        <taxon>Rhodospirillales</taxon>
        <taxon>Rhodospirillaceae</taxon>
        <taxon>Ferrovibrio</taxon>
    </lineage>
</organism>
<accession>A0A516H5R5</accession>
<proteinExistence type="predicted"/>
<dbReference type="Proteomes" id="UP000317496">
    <property type="component" value="Chromosome"/>
</dbReference>
<gene>
    <name evidence="1" type="ORF">FNB15_18280</name>
</gene>
<name>A0A516H5R5_9PROT</name>
<protein>
    <submittedName>
        <fullName evidence="1">Uncharacterized protein</fullName>
    </submittedName>
</protein>
<keyword evidence="2" id="KW-1185">Reference proteome</keyword>
<dbReference type="AlphaFoldDB" id="A0A516H5R5"/>
<evidence type="ECO:0000313" key="1">
    <source>
        <dbReference type="EMBL" id="QDO99097.1"/>
    </source>
</evidence>
<dbReference type="KEGG" id="fer:FNB15_18280"/>